<proteinExistence type="predicted"/>
<keyword evidence="1" id="KW-0732">Signal</keyword>
<dbReference type="RefSeq" id="WP_039482397.1">
    <property type="nucleotide sequence ID" value="NZ_JSYN01000040.1"/>
</dbReference>
<feature type="signal peptide" evidence="1">
    <location>
        <begin position="1"/>
        <end position="17"/>
    </location>
</feature>
<comment type="caution">
    <text evidence="2">The sequence shown here is derived from an EMBL/GenBank/DDBJ whole genome shotgun (WGS) entry which is preliminary data.</text>
</comment>
<sequence length="209" mass="22844">MKSIKFILLGLSISVVACQSANRRQAEQNDSLTQVSTVGGQTTDQRFLVVAGRSVGEIAIGADMEQVGQKLGKADAVDAAMGKAWGIWYGNDSTGGQKNEIAVYSAYRDTSMRVKEVKQIRVTSDKFKTADGFRLGNTLSALQSKFPDLKQVTSYLNAQKDTVLVYDSKKNGISFEFLKGKSVALTVHAENIPVNGTYLTLHPEWKMIE</sequence>
<evidence type="ECO:0000313" key="3">
    <source>
        <dbReference type="Proteomes" id="UP000031246"/>
    </source>
</evidence>
<dbReference type="OrthoDB" id="1494315at2"/>
<reference evidence="2 3" key="1">
    <citation type="submission" date="2014-10" db="EMBL/GenBank/DDBJ databases">
        <title>Pedobacter Kyungheensis.</title>
        <authorList>
            <person name="Anderson B.M."/>
            <person name="Newman J.D."/>
        </authorList>
    </citation>
    <scope>NUCLEOTIDE SEQUENCE [LARGE SCALE GENOMIC DNA]</scope>
    <source>
        <strain evidence="2 3">KACC 16221</strain>
    </source>
</reference>
<dbReference type="Proteomes" id="UP000031246">
    <property type="component" value="Unassembled WGS sequence"/>
</dbReference>
<evidence type="ECO:0000256" key="1">
    <source>
        <dbReference type="SAM" id="SignalP"/>
    </source>
</evidence>
<name>A0A0C1D0U0_9SPHI</name>
<keyword evidence="3" id="KW-1185">Reference proteome</keyword>
<evidence type="ECO:0008006" key="4">
    <source>
        <dbReference type="Google" id="ProtNLM"/>
    </source>
</evidence>
<feature type="chain" id="PRO_5002129451" description="Lipoprotein" evidence="1">
    <location>
        <begin position="18"/>
        <end position="209"/>
    </location>
</feature>
<accession>A0A0C1D0U0</accession>
<dbReference type="PROSITE" id="PS51257">
    <property type="entry name" value="PROKAR_LIPOPROTEIN"/>
    <property type="match status" value="1"/>
</dbReference>
<protein>
    <recommendedName>
        <fullName evidence="4">Lipoprotein</fullName>
    </recommendedName>
</protein>
<dbReference type="AlphaFoldDB" id="A0A0C1D0U0"/>
<gene>
    <name evidence="2" type="ORF">OC25_24655</name>
</gene>
<organism evidence="2 3">
    <name type="scientific">Pedobacter kyungheensis</name>
    <dbReference type="NCBI Taxonomy" id="1069985"/>
    <lineage>
        <taxon>Bacteria</taxon>
        <taxon>Pseudomonadati</taxon>
        <taxon>Bacteroidota</taxon>
        <taxon>Sphingobacteriia</taxon>
        <taxon>Sphingobacteriales</taxon>
        <taxon>Sphingobacteriaceae</taxon>
        <taxon>Pedobacter</taxon>
    </lineage>
</organism>
<dbReference type="EMBL" id="JSYN01000040">
    <property type="protein sequence ID" value="KIA90316.1"/>
    <property type="molecule type" value="Genomic_DNA"/>
</dbReference>
<evidence type="ECO:0000313" key="2">
    <source>
        <dbReference type="EMBL" id="KIA90316.1"/>
    </source>
</evidence>